<sequence length="253" mass="28665">MEATSYQSWKKDNALIKSWIRGSLTEKVLHLITGLSTTREFKGICDELAAMQKPVSDDDKVNWLANGLGPKYFNFCDAHLSKPPTPTYSQFITALQNHELRNQAYTEERVLDHHMAFMGQRGGRGSRFHGRDVDSVLKVMDLFPRHNIIILKDIVETIPNHHFLTSKKAALIRNRSNNEPRTLAKAPKSFQWVDAMREELSALARNNTWVIVPRANEMNVIGFRWVYKTKLKADGAGAKPGFLCWGGEAKSGV</sequence>
<accession>A0A7J7NA85</accession>
<dbReference type="AlphaFoldDB" id="A0A7J7NA85"/>
<organism evidence="1 2">
    <name type="scientific">Kingdonia uniflora</name>
    <dbReference type="NCBI Taxonomy" id="39325"/>
    <lineage>
        <taxon>Eukaryota</taxon>
        <taxon>Viridiplantae</taxon>
        <taxon>Streptophyta</taxon>
        <taxon>Embryophyta</taxon>
        <taxon>Tracheophyta</taxon>
        <taxon>Spermatophyta</taxon>
        <taxon>Magnoliopsida</taxon>
        <taxon>Ranunculales</taxon>
        <taxon>Circaeasteraceae</taxon>
        <taxon>Kingdonia</taxon>
    </lineage>
</organism>
<keyword evidence="2" id="KW-1185">Reference proteome</keyword>
<comment type="caution">
    <text evidence="1">The sequence shown here is derived from an EMBL/GenBank/DDBJ whole genome shotgun (WGS) entry which is preliminary data.</text>
</comment>
<reference evidence="1 2" key="1">
    <citation type="journal article" date="2020" name="IScience">
        <title>Genome Sequencing of the Endangered Kingdonia uniflora (Circaeasteraceae, Ranunculales) Reveals Potential Mechanisms of Evolutionary Specialization.</title>
        <authorList>
            <person name="Sun Y."/>
            <person name="Deng T."/>
            <person name="Zhang A."/>
            <person name="Moore M.J."/>
            <person name="Landis J.B."/>
            <person name="Lin N."/>
            <person name="Zhang H."/>
            <person name="Zhang X."/>
            <person name="Huang J."/>
            <person name="Zhang X."/>
            <person name="Sun H."/>
            <person name="Wang H."/>
        </authorList>
    </citation>
    <scope>NUCLEOTIDE SEQUENCE [LARGE SCALE GENOMIC DNA]</scope>
    <source>
        <strain evidence="1">TB1705</strain>
        <tissue evidence="1">Leaf</tissue>
    </source>
</reference>
<dbReference type="PANTHER" id="PTHR47481">
    <property type="match status" value="1"/>
</dbReference>
<name>A0A7J7NA85_9MAGN</name>
<dbReference type="Proteomes" id="UP000541444">
    <property type="component" value="Unassembled WGS sequence"/>
</dbReference>
<dbReference type="OrthoDB" id="1300685at2759"/>
<evidence type="ECO:0000313" key="2">
    <source>
        <dbReference type="Proteomes" id="UP000541444"/>
    </source>
</evidence>
<protein>
    <submittedName>
        <fullName evidence="1">Uncharacterized protein</fullName>
    </submittedName>
</protein>
<dbReference type="EMBL" id="JACGCM010000940">
    <property type="protein sequence ID" value="KAF6164066.1"/>
    <property type="molecule type" value="Genomic_DNA"/>
</dbReference>
<proteinExistence type="predicted"/>
<dbReference type="PANTHER" id="PTHR47481:SF10">
    <property type="entry name" value="COPIA-LIKE POLYPROTEIN_RETROTRANSPOSON"/>
    <property type="match status" value="1"/>
</dbReference>
<evidence type="ECO:0000313" key="1">
    <source>
        <dbReference type="EMBL" id="KAF6164066.1"/>
    </source>
</evidence>
<gene>
    <name evidence="1" type="ORF">GIB67_017650</name>
</gene>